<reference evidence="2 3" key="1">
    <citation type="submission" date="2024-10" db="EMBL/GenBank/DDBJ databases">
        <authorList>
            <person name="Kim D."/>
        </authorList>
    </citation>
    <scope>NUCLEOTIDE SEQUENCE [LARGE SCALE GENOMIC DNA]</scope>
    <source>
        <strain evidence="2">Taebaek</strain>
    </source>
</reference>
<dbReference type="Proteomes" id="UP001620645">
    <property type="component" value="Unassembled WGS sequence"/>
</dbReference>
<evidence type="ECO:0000313" key="3">
    <source>
        <dbReference type="Proteomes" id="UP001620645"/>
    </source>
</evidence>
<evidence type="ECO:0000313" key="2">
    <source>
        <dbReference type="EMBL" id="KAL3089125.1"/>
    </source>
</evidence>
<organism evidence="2 3">
    <name type="scientific">Heterodera schachtii</name>
    <name type="common">Sugarbeet cyst nematode worm</name>
    <name type="synonym">Tylenchus schachtii</name>
    <dbReference type="NCBI Taxonomy" id="97005"/>
    <lineage>
        <taxon>Eukaryota</taxon>
        <taxon>Metazoa</taxon>
        <taxon>Ecdysozoa</taxon>
        <taxon>Nematoda</taxon>
        <taxon>Chromadorea</taxon>
        <taxon>Rhabditida</taxon>
        <taxon>Tylenchina</taxon>
        <taxon>Tylenchomorpha</taxon>
        <taxon>Tylenchoidea</taxon>
        <taxon>Heteroderidae</taxon>
        <taxon>Heteroderinae</taxon>
        <taxon>Heterodera</taxon>
    </lineage>
</organism>
<comment type="caution">
    <text evidence="2">The sequence shown here is derived from an EMBL/GenBank/DDBJ whole genome shotgun (WGS) entry which is preliminary data.</text>
</comment>
<dbReference type="AlphaFoldDB" id="A0ABD2JEX1"/>
<accession>A0ABD2JEX1</accession>
<evidence type="ECO:0000256" key="1">
    <source>
        <dbReference type="SAM" id="Phobius"/>
    </source>
</evidence>
<keyword evidence="1" id="KW-1133">Transmembrane helix</keyword>
<protein>
    <submittedName>
        <fullName evidence="2">Uncharacterized protein</fullName>
    </submittedName>
</protein>
<sequence length="193" mass="21977">MNFDAADIVEQGKNIGRSPSTATRKHRKLSKSDQFDFHAKKRCSVLKLVISGFILVAFIMTLSFLFVFTELSEHVNKISYYVAQKSPFTACSLCTDIKVIGGEEYTKFEKWTDGNGCLRLTITCGLEQGTEAIIQWFNEDKNMGASFMERFGQSNVIRSLECNARGRYELFENGNRDEITKIECIVVLKRNEL</sequence>
<gene>
    <name evidence="2" type="ORF">niasHS_008490</name>
</gene>
<keyword evidence="3" id="KW-1185">Reference proteome</keyword>
<keyword evidence="1" id="KW-0812">Transmembrane</keyword>
<feature type="transmembrane region" description="Helical" evidence="1">
    <location>
        <begin position="48"/>
        <end position="68"/>
    </location>
</feature>
<proteinExistence type="predicted"/>
<keyword evidence="1" id="KW-0472">Membrane</keyword>
<dbReference type="EMBL" id="JBICCN010000146">
    <property type="protein sequence ID" value="KAL3089125.1"/>
    <property type="molecule type" value="Genomic_DNA"/>
</dbReference>
<name>A0ABD2JEX1_HETSC</name>